<dbReference type="PANTHER" id="PTHR11070">
    <property type="entry name" value="UVRD / RECB / PCRA DNA HELICASE FAMILY MEMBER"/>
    <property type="match status" value="1"/>
</dbReference>
<dbReference type="Proteomes" id="UP000074108">
    <property type="component" value="Unassembled WGS sequence"/>
</dbReference>
<dbReference type="EMBL" id="LDYG01000013">
    <property type="protein sequence ID" value="KUP08424.1"/>
    <property type="molecule type" value="Genomic_DNA"/>
</dbReference>
<keyword evidence="4 5" id="KW-0067">ATP-binding</keyword>
<sequence length="463" mass="52968">MSKKLKPTLVIAGPGAGKTHYVIKKIIDKLPLLEPQRFLAVITYTNSATNEIKERLSEKIVVPPNVFIGTIHSFLVRFILKPYGVVQGVIPNQVVYKDVSIKASDRKEENIVKSKIVKKGIIPYEKIVSLSSNLLKENKRIRELISQRLQYLFVDEFQDANSGQFNIFEEIRKASSTEMYFVGDPEQSIMTFQNQGSQIQTLDKRPIYKAMNSGTIHKEYLDSNNRSSTTIIDFINNFHTSIIQSKTNEENKSQNKVTFIVGTYDLREIINSFNSLCNDRSICEKNPSNRFFLGYRSNTFQAVDNEYGLVQREDSHTSSLQYLKKCSTFVCEVLNISRTSVIDNLKIDDLTYRQLCLKIIDSIKSNPFINSKELISLITTNFKCDPYKSVHKKVQHNPNRIAEDFIKKINLEFQYLSLNIKEIKDYHLTIHKSKGLQADAVLVVAKSNNEVKKVARSGQAIEV</sequence>
<dbReference type="GO" id="GO:0000725">
    <property type="term" value="P:recombinational repair"/>
    <property type="evidence" value="ECO:0007669"/>
    <property type="project" value="TreeGrafter"/>
</dbReference>
<reference evidence="7 8" key="1">
    <citation type="journal article" date="2016" name="Front. Microbiol.">
        <title>Microevolution Analysis of Bacillus coahuilensis Unveils Differences in Phosphorus Acquisition Strategies and Their Regulation.</title>
        <authorList>
            <person name="Gomez-Lunar Z."/>
            <person name="Hernandez-Gonzalez I."/>
            <person name="Rodriguez-Torres M.D."/>
            <person name="Souza V."/>
            <person name="Olmedo-Alvarez G."/>
        </authorList>
    </citation>
    <scope>NUCLEOTIDE SEQUENCE [LARGE SCALE GENOMIC DNA]</scope>
    <source>
        <strain evidence="8">p1.1.43</strain>
    </source>
</reference>
<evidence type="ECO:0000259" key="6">
    <source>
        <dbReference type="PROSITE" id="PS51198"/>
    </source>
</evidence>
<keyword evidence="1 5" id="KW-0547">Nucleotide-binding</keyword>
<dbReference type="InterPro" id="IPR027417">
    <property type="entry name" value="P-loop_NTPase"/>
</dbReference>
<evidence type="ECO:0000313" key="8">
    <source>
        <dbReference type="Proteomes" id="UP000074108"/>
    </source>
</evidence>
<feature type="domain" description="UvrD-like helicase ATP-binding" evidence="6">
    <location>
        <begin position="1"/>
        <end position="228"/>
    </location>
</feature>
<dbReference type="Pfam" id="PF13245">
    <property type="entry name" value="AAA_19"/>
    <property type="match status" value="1"/>
</dbReference>
<dbReference type="GO" id="GO:0003677">
    <property type="term" value="F:DNA binding"/>
    <property type="evidence" value="ECO:0007669"/>
    <property type="project" value="InterPro"/>
</dbReference>
<dbReference type="RefSeq" id="WP_059350299.1">
    <property type="nucleotide sequence ID" value="NZ_LDYG01000013.1"/>
</dbReference>
<keyword evidence="3 5" id="KW-0347">Helicase</keyword>
<feature type="binding site" evidence="5">
    <location>
        <begin position="12"/>
        <end position="19"/>
    </location>
    <ligand>
        <name>ATP</name>
        <dbReference type="ChEBI" id="CHEBI:30616"/>
    </ligand>
</feature>
<name>A0A147KBC2_9BACI</name>
<evidence type="ECO:0000256" key="5">
    <source>
        <dbReference type="PROSITE-ProRule" id="PRU00560"/>
    </source>
</evidence>
<dbReference type="GO" id="GO:0005524">
    <property type="term" value="F:ATP binding"/>
    <property type="evidence" value="ECO:0007669"/>
    <property type="project" value="UniProtKB-UniRule"/>
</dbReference>
<dbReference type="InterPro" id="IPR000212">
    <property type="entry name" value="DNA_helicase_UvrD/REP"/>
</dbReference>
<dbReference type="OrthoDB" id="9765670at2"/>
<evidence type="ECO:0000313" key="7">
    <source>
        <dbReference type="EMBL" id="KUP08424.1"/>
    </source>
</evidence>
<proteinExistence type="predicted"/>
<accession>A0A147KBC2</accession>
<keyword evidence="8" id="KW-1185">Reference proteome</keyword>
<dbReference type="PATRIC" id="fig|1150625.3.peg.596"/>
<dbReference type="GO" id="GO:0016787">
    <property type="term" value="F:hydrolase activity"/>
    <property type="evidence" value="ECO:0007669"/>
    <property type="project" value="UniProtKB-UniRule"/>
</dbReference>
<dbReference type="Gene3D" id="3.40.50.300">
    <property type="entry name" value="P-loop containing nucleotide triphosphate hydrolases"/>
    <property type="match status" value="1"/>
</dbReference>
<dbReference type="AlphaFoldDB" id="A0A147KBC2"/>
<dbReference type="SUPFAM" id="SSF52540">
    <property type="entry name" value="P-loop containing nucleoside triphosphate hydrolases"/>
    <property type="match status" value="1"/>
</dbReference>
<keyword evidence="2 5" id="KW-0378">Hydrolase</keyword>
<comment type="caution">
    <text evidence="7">The sequence shown here is derived from an EMBL/GenBank/DDBJ whole genome shotgun (WGS) entry which is preliminary data.</text>
</comment>
<dbReference type="PROSITE" id="PS51198">
    <property type="entry name" value="UVRD_HELICASE_ATP_BIND"/>
    <property type="match status" value="1"/>
</dbReference>
<organism evidence="7 8">
    <name type="scientific">Bacillus coahuilensis p1.1.43</name>
    <dbReference type="NCBI Taxonomy" id="1150625"/>
    <lineage>
        <taxon>Bacteria</taxon>
        <taxon>Bacillati</taxon>
        <taxon>Bacillota</taxon>
        <taxon>Bacilli</taxon>
        <taxon>Bacillales</taxon>
        <taxon>Bacillaceae</taxon>
        <taxon>Bacillus</taxon>
    </lineage>
</organism>
<dbReference type="GO" id="GO:0043138">
    <property type="term" value="F:3'-5' DNA helicase activity"/>
    <property type="evidence" value="ECO:0007669"/>
    <property type="project" value="TreeGrafter"/>
</dbReference>
<protein>
    <recommendedName>
        <fullName evidence="6">UvrD-like helicase ATP-binding domain-containing protein</fullName>
    </recommendedName>
</protein>
<dbReference type="GO" id="GO:0005829">
    <property type="term" value="C:cytosol"/>
    <property type="evidence" value="ECO:0007669"/>
    <property type="project" value="TreeGrafter"/>
</dbReference>
<evidence type="ECO:0000256" key="2">
    <source>
        <dbReference type="ARBA" id="ARBA00022801"/>
    </source>
</evidence>
<evidence type="ECO:0000256" key="3">
    <source>
        <dbReference type="ARBA" id="ARBA00022806"/>
    </source>
</evidence>
<gene>
    <name evidence="7" type="ORF">Q75_02875</name>
</gene>
<dbReference type="PANTHER" id="PTHR11070:SF2">
    <property type="entry name" value="ATP-DEPENDENT DNA HELICASE SRS2"/>
    <property type="match status" value="1"/>
</dbReference>
<dbReference type="InterPro" id="IPR014016">
    <property type="entry name" value="UvrD-like_ATP-bd"/>
</dbReference>
<dbReference type="STRING" id="1150625.Q75_02875"/>
<evidence type="ECO:0000256" key="4">
    <source>
        <dbReference type="ARBA" id="ARBA00022840"/>
    </source>
</evidence>
<evidence type="ECO:0000256" key="1">
    <source>
        <dbReference type="ARBA" id="ARBA00022741"/>
    </source>
</evidence>